<feature type="region of interest" description="Disordered" evidence="1">
    <location>
        <begin position="1"/>
        <end position="51"/>
    </location>
</feature>
<feature type="compositionally biased region" description="Basic and acidic residues" evidence="1">
    <location>
        <begin position="39"/>
        <end position="50"/>
    </location>
</feature>
<evidence type="ECO:0000313" key="2">
    <source>
        <dbReference type="EMBL" id="GEP12628.1"/>
    </source>
</evidence>
<name>A0A512JRN9_9HYPH</name>
<gene>
    <name evidence="2" type="ORF">MGN01_44730</name>
</gene>
<keyword evidence="3" id="KW-1185">Reference proteome</keyword>
<proteinExistence type="predicted"/>
<sequence>MSRYTRDTIRIVGQAHNHRDAGVVQGRDEPDRQAGAVKSEQREADAHRITASDSTQSFRFLASAKAPNAPSNWLRRR</sequence>
<dbReference type="AlphaFoldDB" id="A0A512JRN9"/>
<comment type="caution">
    <text evidence="2">The sequence shown here is derived from an EMBL/GenBank/DDBJ whole genome shotgun (WGS) entry which is preliminary data.</text>
</comment>
<organism evidence="2 3">
    <name type="scientific">Methylobacterium gnaphalii</name>
    <dbReference type="NCBI Taxonomy" id="1010610"/>
    <lineage>
        <taxon>Bacteria</taxon>
        <taxon>Pseudomonadati</taxon>
        <taxon>Pseudomonadota</taxon>
        <taxon>Alphaproteobacteria</taxon>
        <taxon>Hyphomicrobiales</taxon>
        <taxon>Methylobacteriaceae</taxon>
        <taxon>Methylobacterium</taxon>
    </lineage>
</organism>
<dbReference type="EMBL" id="BJZV01000053">
    <property type="protein sequence ID" value="GEP12628.1"/>
    <property type="molecule type" value="Genomic_DNA"/>
</dbReference>
<reference evidence="2 3" key="1">
    <citation type="submission" date="2019-07" db="EMBL/GenBank/DDBJ databases">
        <title>Whole genome shotgun sequence of Methylobacterium gnaphalii NBRC 107716.</title>
        <authorList>
            <person name="Hosoyama A."/>
            <person name="Uohara A."/>
            <person name="Ohji S."/>
            <person name="Ichikawa N."/>
        </authorList>
    </citation>
    <scope>NUCLEOTIDE SEQUENCE [LARGE SCALE GENOMIC DNA]</scope>
    <source>
        <strain evidence="2 3">NBRC 107716</strain>
    </source>
</reference>
<evidence type="ECO:0000256" key="1">
    <source>
        <dbReference type="SAM" id="MobiDB-lite"/>
    </source>
</evidence>
<protein>
    <submittedName>
        <fullName evidence="2">Uncharacterized protein</fullName>
    </submittedName>
</protein>
<feature type="compositionally biased region" description="Basic and acidic residues" evidence="1">
    <location>
        <begin position="17"/>
        <end position="32"/>
    </location>
</feature>
<accession>A0A512JRN9</accession>
<evidence type="ECO:0000313" key="3">
    <source>
        <dbReference type="Proteomes" id="UP000321750"/>
    </source>
</evidence>
<dbReference type="Proteomes" id="UP000321750">
    <property type="component" value="Unassembled WGS sequence"/>
</dbReference>